<dbReference type="AlphaFoldDB" id="A0AAN7Y9E7"/>
<dbReference type="Proteomes" id="UP001346869">
    <property type="component" value="Unassembled WGS sequence"/>
</dbReference>
<reference evidence="3 4" key="2">
    <citation type="journal article" date="2023" name="Mol. Biol. Evol.">
        <title>Genomics of Secondarily Temperate Adaptation in the Only Non-Antarctic Icefish.</title>
        <authorList>
            <person name="Rivera-Colon A.G."/>
            <person name="Rayamajhi N."/>
            <person name="Minhas B.F."/>
            <person name="Madrigal G."/>
            <person name="Bilyk K.T."/>
            <person name="Yoon V."/>
            <person name="Hune M."/>
            <person name="Gregory S."/>
            <person name="Cheng C.H.C."/>
            <person name="Catchen J.M."/>
        </authorList>
    </citation>
    <scope>NUCLEOTIDE SEQUENCE [LARGE SCALE GENOMIC DNA]</scope>
    <source>
        <strain evidence="3">JMC-PN-2008</strain>
    </source>
</reference>
<name>A0AAN7Y9E7_ELEMC</name>
<feature type="compositionally biased region" description="Low complexity" evidence="1">
    <location>
        <begin position="95"/>
        <end position="112"/>
    </location>
</feature>
<gene>
    <name evidence="3" type="ORF">PBY51_018361</name>
</gene>
<dbReference type="PROSITE" id="PS50824">
    <property type="entry name" value="DAPIN"/>
    <property type="match status" value="1"/>
</dbReference>
<dbReference type="Pfam" id="PF02758">
    <property type="entry name" value="PYRIN"/>
    <property type="match status" value="1"/>
</dbReference>
<evidence type="ECO:0000313" key="3">
    <source>
        <dbReference type="EMBL" id="KAK5873310.1"/>
    </source>
</evidence>
<dbReference type="InterPro" id="IPR004020">
    <property type="entry name" value="DAPIN"/>
</dbReference>
<protein>
    <recommendedName>
        <fullName evidence="2">Pyrin domain-containing protein</fullName>
    </recommendedName>
</protein>
<reference evidence="3 4" key="1">
    <citation type="journal article" date="2023" name="Genes (Basel)">
        <title>Chromosome-Level Genome Assembly and Circadian Gene Repertoire of the Patagonia Blennie Eleginops maclovinus-The Closest Ancestral Proxy of Antarctic Cryonotothenioids.</title>
        <authorList>
            <person name="Cheng C.C."/>
            <person name="Rivera-Colon A.G."/>
            <person name="Minhas B.F."/>
            <person name="Wilson L."/>
            <person name="Rayamajhi N."/>
            <person name="Vargas-Chacoff L."/>
            <person name="Catchen J.M."/>
        </authorList>
    </citation>
    <scope>NUCLEOTIDE SEQUENCE [LARGE SCALE GENOMIC DNA]</scope>
    <source>
        <strain evidence="3">JMC-PN-2008</strain>
    </source>
</reference>
<proteinExistence type="predicted"/>
<accession>A0AAN7Y9E7</accession>
<dbReference type="SUPFAM" id="SSF47986">
    <property type="entry name" value="DEATH domain"/>
    <property type="match status" value="1"/>
</dbReference>
<keyword evidence="4" id="KW-1185">Reference proteome</keyword>
<evidence type="ECO:0000259" key="2">
    <source>
        <dbReference type="PROSITE" id="PS50824"/>
    </source>
</evidence>
<feature type="domain" description="Pyrin" evidence="2">
    <location>
        <begin position="1"/>
        <end position="89"/>
    </location>
</feature>
<dbReference type="SMART" id="SM01289">
    <property type="entry name" value="PYRIN"/>
    <property type="match status" value="1"/>
</dbReference>
<evidence type="ECO:0000313" key="4">
    <source>
        <dbReference type="Proteomes" id="UP001346869"/>
    </source>
</evidence>
<feature type="region of interest" description="Disordered" evidence="1">
    <location>
        <begin position="83"/>
        <end position="112"/>
    </location>
</feature>
<dbReference type="CDD" id="cd08321">
    <property type="entry name" value="Pyrin_ASC-like"/>
    <property type="match status" value="1"/>
</dbReference>
<evidence type="ECO:0000256" key="1">
    <source>
        <dbReference type="SAM" id="MobiDB-lite"/>
    </source>
</evidence>
<dbReference type="InterPro" id="IPR011029">
    <property type="entry name" value="DEATH-like_dom_sf"/>
</dbReference>
<comment type="caution">
    <text evidence="3">The sequence shown here is derived from an EMBL/GenBank/DDBJ whole genome shotgun (WGS) entry which is preliminary data.</text>
</comment>
<dbReference type="Gene3D" id="1.10.533.10">
    <property type="entry name" value="Death Domain, Fas"/>
    <property type="match status" value="1"/>
</dbReference>
<organism evidence="3 4">
    <name type="scientific">Eleginops maclovinus</name>
    <name type="common">Patagonian blennie</name>
    <name type="synonym">Eleginus maclovinus</name>
    <dbReference type="NCBI Taxonomy" id="56733"/>
    <lineage>
        <taxon>Eukaryota</taxon>
        <taxon>Metazoa</taxon>
        <taxon>Chordata</taxon>
        <taxon>Craniata</taxon>
        <taxon>Vertebrata</taxon>
        <taxon>Euteleostomi</taxon>
        <taxon>Actinopterygii</taxon>
        <taxon>Neopterygii</taxon>
        <taxon>Teleostei</taxon>
        <taxon>Neoteleostei</taxon>
        <taxon>Acanthomorphata</taxon>
        <taxon>Eupercaria</taxon>
        <taxon>Perciformes</taxon>
        <taxon>Notothenioidei</taxon>
        <taxon>Eleginopidae</taxon>
        <taxon>Eleginops</taxon>
    </lineage>
</organism>
<dbReference type="EMBL" id="JAUZQC010000003">
    <property type="protein sequence ID" value="KAK5873310.1"/>
    <property type="molecule type" value="Genomic_DNA"/>
</dbReference>
<sequence>MVVPQLLLGTLEDLTKQDFETLKWYLSMEVLDGCRPVPKARLEEASRTETVTRMIQSYGEEAAVSVAVEILMRMRNIQAAQELQSRHAGGTTDVSSTSSSIGSSTGLSSSSSCSCTFTSCSCTSIPCSCSPSCSCSCTPPPPPPPTLPGRLWDEGPSLEDVRQFQTVLQ</sequence>